<accession>A0A177TEN3</accession>
<dbReference type="EMBL" id="LWDF02001772">
    <property type="protein sequence ID" value="KAE8237484.1"/>
    <property type="molecule type" value="Genomic_DNA"/>
</dbReference>
<sequence>MSGILTDVDGFNVMMYPKDIIKHFGRGQVVSLASHYQKLQDLPAFDKMMTLGRGSFIWRVDQEYKTPLINSLSSSFSLPLLPAPHKQAFIRGTRSVTAKMLCDALDAVGCESVRISAYGFKCPRTRFPDFANMIHPEVHTNTWDFAVNYRSNKIPLVSSRNILDSSVCTEYPMLGPLGGGFGSLKYKIKHNDHDYTVKIYPRLVHAIKAVSGNLVQFAPDTVNTLRKRKTNIEKLLDGLSMFQPSQLCGLRIEVTTTGGDVLDAMLRVSLTPILSYLQYLTPTQPAFMDLAINIAWIEVDDFTSQAHNLLEHADKELKIFRGSNLNKTTPKQRRVCMDLFQVVGWNPGTFKFTKWDKEDAWWALDELPSHDEVIIQKETHPLLPDDLNELAEVQDPLPPPPPTPEIVLSVEDIIEAMDKARLKTAFLQYKVDFVCSKDNCSASIDQTPGKVTWDGDRAQFRVKCSACKARYTQRTFKALFIYNLDLPHFPDVVPDNL</sequence>
<proteinExistence type="predicted"/>
<evidence type="ECO:0000313" key="1">
    <source>
        <dbReference type="EMBL" id="KAE8237484.1"/>
    </source>
</evidence>
<name>A0A177TEN3_9BASI</name>
<dbReference type="PANTHER" id="PTHR34863:SF1">
    <property type="entry name" value="OTU DOMAIN-CONTAINING PROTEIN"/>
    <property type="match status" value="1"/>
</dbReference>
<protein>
    <submittedName>
        <fullName evidence="1">Uncharacterized protein</fullName>
    </submittedName>
</protein>
<keyword evidence="2" id="KW-1185">Reference proteome</keyword>
<gene>
    <name evidence="1" type="ORF">A4X13_0g8769</name>
</gene>
<dbReference type="AlphaFoldDB" id="A0A177TEN3"/>
<evidence type="ECO:0000313" key="2">
    <source>
        <dbReference type="Proteomes" id="UP000077521"/>
    </source>
</evidence>
<dbReference type="Proteomes" id="UP000077521">
    <property type="component" value="Unassembled WGS sequence"/>
</dbReference>
<comment type="caution">
    <text evidence="1">The sequence shown here is derived from an EMBL/GenBank/DDBJ whole genome shotgun (WGS) entry which is preliminary data.</text>
</comment>
<reference evidence="1" key="1">
    <citation type="submission" date="2016-04" db="EMBL/GenBank/DDBJ databases">
        <authorList>
            <person name="Nguyen H.D."/>
            <person name="Samba Siva P."/>
            <person name="Cullis J."/>
            <person name="Levesque C.A."/>
            <person name="Hambleton S."/>
        </authorList>
    </citation>
    <scope>NUCLEOTIDE SEQUENCE</scope>
    <source>
        <strain evidence="1">DAOMC 236416</strain>
    </source>
</reference>
<dbReference type="PANTHER" id="PTHR34863">
    <property type="entry name" value="EXPRESSED PROTEIN"/>
    <property type="match status" value="1"/>
</dbReference>
<organism evidence="1 2">
    <name type="scientific">Tilletia indica</name>
    <dbReference type="NCBI Taxonomy" id="43049"/>
    <lineage>
        <taxon>Eukaryota</taxon>
        <taxon>Fungi</taxon>
        <taxon>Dikarya</taxon>
        <taxon>Basidiomycota</taxon>
        <taxon>Ustilaginomycotina</taxon>
        <taxon>Exobasidiomycetes</taxon>
        <taxon>Tilletiales</taxon>
        <taxon>Tilletiaceae</taxon>
        <taxon>Tilletia</taxon>
    </lineage>
</organism>
<reference evidence="1" key="2">
    <citation type="journal article" date="2019" name="IMA Fungus">
        <title>Genome sequencing and comparison of five Tilletia species to identify candidate genes for the detection of regulated species infecting wheat.</title>
        <authorList>
            <person name="Nguyen H.D.T."/>
            <person name="Sultana T."/>
            <person name="Kesanakurti P."/>
            <person name="Hambleton S."/>
        </authorList>
    </citation>
    <scope>NUCLEOTIDE SEQUENCE</scope>
    <source>
        <strain evidence="1">DAOMC 236416</strain>
    </source>
</reference>